<evidence type="ECO:0000313" key="4">
    <source>
        <dbReference type="EMBL" id="CAG9130799.1"/>
    </source>
</evidence>
<feature type="region of interest" description="Disordered" evidence="2">
    <location>
        <begin position="400"/>
        <end position="456"/>
    </location>
</feature>
<dbReference type="GO" id="GO:0004190">
    <property type="term" value="F:aspartic-type endopeptidase activity"/>
    <property type="evidence" value="ECO:0007669"/>
    <property type="project" value="InterPro"/>
</dbReference>
<dbReference type="PROSITE" id="PS50114">
    <property type="entry name" value="GATA_ZN_FINGER_2"/>
    <property type="match status" value="1"/>
</dbReference>
<feature type="domain" description="GATA-type" evidence="3">
    <location>
        <begin position="358"/>
        <end position="384"/>
    </location>
</feature>
<dbReference type="Pfam" id="PF13650">
    <property type="entry name" value="Asp_protease_2"/>
    <property type="match status" value="1"/>
</dbReference>
<dbReference type="Gene3D" id="2.40.70.10">
    <property type="entry name" value="Acid Proteases"/>
    <property type="match status" value="1"/>
</dbReference>
<dbReference type="InterPro" id="IPR001969">
    <property type="entry name" value="Aspartic_peptidase_AS"/>
</dbReference>
<feature type="region of interest" description="Disordered" evidence="2">
    <location>
        <begin position="959"/>
        <end position="991"/>
    </location>
</feature>
<keyword evidence="1" id="KW-0479">Metal-binding</keyword>
<accession>A0A8S4FW60</accession>
<dbReference type="CDD" id="cd00303">
    <property type="entry name" value="retropepsin_like"/>
    <property type="match status" value="1"/>
</dbReference>
<keyword evidence="5" id="KW-1185">Reference proteome</keyword>
<dbReference type="InterPro" id="IPR000679">
    <property type="entry name" value="Znf_GATA"/>
</dbReference>
<evidence type="ECO:0000313" key="5">
    <source>
        <dbReference type="Proteomes" id="UP000653454"/>
    </source>
</evidence>
<dbReference type="Pfam" id="PF03732">
    <property type="entry name" value="Retrotrans_gag"/>
    <property type="match status" value="1"/>
</dbReference>
<protein>
    <submittedName>
        <fullName evidence="4">(diamondback moth) hypothetical protein</fullName>
    </submittedName>
</protein>
<keyword evidence="1" id="KW-0862">Zinc</keyword>
<organism evidence="4 5">
    <name type="scientific">Plutella xylostella</name>
    <name type="common">Diamondback moth</name>
    <name type="synonym">Plutella maculipennis</name>
    <dbReference type="NCBI Taxonomy" id="51655"/>
    <lineage>
        <taxon>Eukaryota</taxon>
        <taxon>Metazoa</taxon>
        <taxon>Ecdysozoa</taxon>
        <taxon>Arthropoda</taxon>
        <taxon>Hexapoda</taxon>
        <taxon>Insecta</taxon>
        <taxon>Pterygota</taxon>
        <taxon>Neoptera</taxon>
        <taxon>Endopterygota</taxon>
        <taxon>Lepidoptera</taxon>
        <taxon>Glossata</taxon>
        <taxon>Ditrysia</taxon>
        <taxon>Yponomeutoidea</taxon>
        <taxon>Plutellidae</taxon>
        <taxon>Plutella</taxon>
    </lineage>
</organism>
<dbReference type="InterPro" id="IPR021109">
    <property type="entry name" value="Peptidase_aspartic_dom_sf"/>
</dbReference>
<feature type="compositionally biased region" description="Basic residues" evidence="2">
    <location>
        <begin position="435"/>
        <end position="449"/>
    </location>
</feature>
<dbReference type="AlphaFoldDB" id="A0A8S4FW60"/>
<proteinExistence type="predicted"/>
<dbReference type="SUPFAM" id="SSF57756">
    <property type="entry name" value="Retrovirus zinc finger-like domains"/>
    <property type="match status" value="1"/>
</dbReference>
<dbReference type="InterPro" id="IPR005162">
    <property type="entry name" value="Retrotrans_gag_dom"/>
</dbReference>
<evidence type="ECO:0000259" key="3">
    <source>
        <dbReference type="PROSITE" id="PS50114"/>
    </source>
</evidence>
<dbReference type="InterPro" id="IPR036875">
    <property type="entry name" value="Znf_CCHC_sf"/>
</dbReference>
<dbReference type="EMBL" id="CAJHNJ030000042">
    <property type="protein sequence ID" value="CAG9130799.1"/>
    <property type="molecule type" value="Genomic_DNA"/>
</dbReference>
<reference evidence="4" key="1">
    <citation type="submission" date="2020-11" db="EMBL/GenBank/DDBJ databases">
        <authorList>
            <person name="Whiteford S."/>
        </authorList>
    </citation>
    <scope>NUCLEOTIDE SEQUENCE</scope>
</reference>
<dbReference type="GO" id="GO:0008270">
    <property type="term" value="F:zinc ion binding"/>
    <property type="evidence" value="ECO:0007669"/>
    <property type="project" value="UniProtKB-KW"/>
</dbReference>
<dbReference type="GO" id="GO:0006355">
    <property type="term" value="P:regulation of DNA-templated transcription"/>
    <property type="evidence" value="ECO:0007669"/>
    <property type="project" value="InterPro"/>
</dbReference>
<comment type="caution">
    <text evidence="4">The sequence shown here is derived from an EMBL/GenBank/DDBJ whole genome shotgun (WGS) entry which is preliminary data.</text>
</comment>
<dbReference type="SUPFAM" id="SSF50630">
    <property type="entry name" value="Acid proteases"/>
    <property type="match status" value="1"/>
</dbReference>
<evidence type="ECO:0000256" key="2">
    <source>
        <dbReference type="SAM" id="MobiDB-lite"/>
    </source>
</evidence>
<dbReference type="GO" id="GO:0006508">
    <property type="term" value="P:proteolysis"/>
    <property type="evidence" value="ECO:0007669"/>
    <property type="project" value="InterPro"/>
</dbReference>
<sequence length="1132" mass="126505">MGERPICFNLLLKDELTYEATVRGVKPEATADQLRLQLTELATRMPSDEVIYFEGDVTSELEKVKNKIKDLQSSLSKPNLQLKHIKRCESLANHLYHRLGRINAVSKEETCMLGDLLLQLESRDSELKYISKAYQEQEKKQDIPVVGCIEPCPKVDHTQIQKLNLVFNGSDSVQGFVQRLEELCNSRGISEERLFNSVAEIFSGDALFWFRGVKEEVSSWKEVKARLYEEFLPFDYNRRLLQEVRSRTQGADESIIKYLSTMRNYFSRLSVPLPESEQLEIVQGNLRPFYTSQLALTNVGNWNELKERCRQLEYAKYRADSFAEPPRVSANSVAPDLAYQARNRLSVNAVDTEVDLFCVRCRVLGHGLWQCSAPPTQLCYSCGLKGATLHTCPRCGPSVAEPPKLQQKPDPAGPTVAGVSVNNEQPGTKSSGSGSRRRRRRRHRRRRRCKEAGDGDADSGLRPYLDVAIYHHRCRGLLDSGSTVSVIGGKAAQSLSSCGTLYPAEEKSIITANGSHSPVSGFKILPVTVEDVTAFVKFYVVPDISSELLLGIDFWRAFNIAPDVLNLLNKRGVSKSREPYASEVRHLNSCNELSASKCVPADNATASLVVRVRRSQDCQLSRVRRSMDSKSYLTASLTPNYERYTVVQQVSGFVYILEDSNGNQTECHARDILYTCHRHPRSITPCVPNLICRQFQSCPVKRAIARRVSPDPNLQEGVVGDQSRQRATSRPELLSWPRPTVQVFLHHLSALTPRPSFPALWLDIVQIQRSLVLAPNEALTEAAVESLKNMILVMDSVKVFSNADGYTDLWHMTWEKISEFLPNLKQELFPNVNDNPKPSSLPSHMQPPPSSLPTLYANPSPIIPYYPSRLSPNHIQGLQPTFQPTLVAPVARPPAQYANVGQSPPVTSSGAVSGMVPIRNTLYSQGLTSSVLLQPLNEMISTPIGTTMTTPMPILVPTNQTQEPPKAEPVKQEPTNVEPSNAEPKPAEPITKPAEHKSTILDINFDDNLILPENEVQQSEIYAEYLNNPYNDKEDSTKDAPYNVEENRLISNIVHDQTVSNTGMLRNPLLDLDKKSYSENSSPMHTANKAQFGSSDNIKREEGSMFNFSSYFGLTSMPPGAEVFDNLMTSEG</sequence>
<keyword evidence="1" id="KW-0863">Zinc-finger</keyword>
<name>A0A8S4FW60_PLUXY</name>
<dbReference type="PROSITE" id="PS00141">
    <property type="entry name" value="ASP_PROTEASE"/>
    <property type="match status" value="1"/>
</dbReference>
<gene>
    <name evidence="4" type="ORF">PLXY2_LOCUS10062</name>
</gene>
<evidence type="ECO:0000256" key="1">
    <source>
        <dbReference type="PROSITE-ProRule" id="PRU00094"/>
    </source>
</evidence>
<dbReference type="Proteomes" id="UP000653454">
    <property type="component" value="Unassembled WGS sequence"/>
</dbReference>
<dbReference type="GO" id="GO:0043565">
    <property type="term" value="F:sequence-specific DNA binding"/>
    <property type="evidence" value="ECO:0007669"/>
    <property type="project" value="InterPro"/>
</dbReference>
<feature type="compositionally biased region" description="Polar residues" evidence="2">
    <location>
        <begin position="420"/>
        <end position="434"/>
    </location>
</feature>
<feature type="region of interest" description="Disordered" evidence="2">
    <location>
        <begin position="711"/>
        <end position="730"/>
    </location>
</feature>